<dbReference type="Proteomes" id="UP000019678">
    <property type="component" value="Unassembled WGS sequence"/>
</dbReference>
<feature type="domain" description="Isochorismatase-like" evidence="1">
    <location>
        <begin position="12"/>
        <end position="164"/>
    </location>
</feature>
<dbReference type="Pfam" id="PF00857">
    <property type="entry name" value="Isochorismatase"/>
    <property type="match status" value="1"/>
</dbReference>
<accession>A0A017T253</accession>
<dbReference type="PANTHER" id="PTHR14119:SF3">
    <property type="entry name" value="ISOCHORISMATASE DOMAIN-CONTAINING PROTEIN 2"/>
    <property type="match status" value="1"/>
</dbReference>
<dbReference type="AlphaFoldDB" id="A0A017T253"/>
<dbReference type="OrthoDB" id="9796958at2"/>
<name>A0A017T253_9BACT</name>
<evidence type="ECO:0000259" key="1">
    <source>
        <dbReference type="Pfam" id="PF00857"/>
    </source>
</evidence>
<evidence type="ECO:0000313" key="3">
    <source>
        <dbReference type="Proteomes" id="UP000019678"/>
    </source>
</evidence>
<dbReference type="InterPro" id="IPR036380">
    <property type="entry name" value="Isochorismatase-like_sf"/>
</dbReference>
<dbReference type="STRING" id="1192034.CAP_6353"/>
<dbReference type="RefSeq" id="WP_044246877.1">
    <property type="nucleotide sequence ID" value="NZ_ASRX01000053.1"/>
</dbReference>
<protein>
    <submittedName>
        <fullName evidence="2">Isochorismatase</fullName>
    </submittedName>
</protein>
<gene>
    <name evidence="2" type="ORF">CAP_6353</name>
</gene>
<dbReference type="EMBL" id="ASRX01000053">
    <property type="protein sequence ID" value="EYF02930.1"/>
    <property type="molecule type" value="Genomic_DNA"/>
</dbReference>
<evidence type="ECO:0000313" key="2">
    <source>
        <dbReference type="EMBL" id="EYF02930.1"/>
    </source>
</evidence>
<sequence length="187" mass="20082">MSVRRVQPAESVVVVVDVQERLAPAMPEAQLAALTRAATVLIEGAGLLGAGVLATEQYPKGLGPTIPRIQEKLDAAGVTVLPKMTFSACEAEGFEALWTKRGARVAIVVGMETHVCVYQTVRDLCAQGIEVLVPADGVASRREDHRQVGLDLCRSAGATITTMETVVFDWLRVAGTEPFRMLSKLIR</sequence>
<dbReference type="Gene3D" id="3.40.50.850">
    <property type="entry name" value="Isochorismatase-like"/>
    <property type="match status" value="1"/>
</dbReference>
<dbReference type="InterPro" id="IPR000868">
    <property type="entry name" value="Isochorismatase-like_dom"/>
</dbReference>
<comment type="caution">
    <text evidence="2">The sequence shown here is derived from an EMBL/GenBank/DDBJ whole genome shotgun (WGS) entry which is preliminary data.</text>
</comment>
<dbReference type="SUPFAM" id="SSF52499">
    <property type="entry name" value="Isochorismatase-like hydrolases"/>
    <property type="match status" value="1"/>
</dbReference>
<dbReference type="PANTHER" id="PTHR14119">
    <property type="entry name" value="HYDROLASE"/>
    <property type="match status" value="1"/>
</dbReference>
<reference evidence="2 3" key="1">
    <citation type="submission" date="2013-05" db="EMBL/GenBank/DDBJ databases">
        <title>Genome assembly of Chondromyces apiculatus DSM 436.</title>
        <authorList>
            <person name="Sharma G."/>
            <person name="Khatri I."/>
            <person name="Kaur C."/>
            <person name="Mayilraj S."/>
            <person name="Subramanian S."/>
        </authorList>
    </citation>
    <scope>NUCLEOTIDE SEQUENCE [LARGE SCALE GENOMIC DNA]</scope>
    <source>
        <strain evidence="2 3">DSM 436</strain>
    </source>
</reference>
<keyword evidence="3" id="KW-1185">Reference proteome</keyword>
<dbReference type="eggNOG" id="COG1335">
    <property type="taxonomic scope" value="Bacteria"/>
</dbReference>
<organism evidence="2 3">
    <name type="scientific">Chondromyces apiculatus DSM 436</name>
    <dbReference type="NCBI Taxonomy" id="1192034"/>
    <lineage>
        <taxon>Bacteria</taxon>
        <taxon>Pseudomonadati</taxon>
        <taxon>Myxococcota</taxon>
        <taxon>Polyangia</taxon>
        <taxon>Polyangiales</taxon>
        <taxon>Polyangiaceae</taxon>
        <taxon>Chondromyces</taxon>
    </lineage>
</organism>
<dbReference type="InterPro" id="IPR050993">
    <property type="entry name" value="Isochorismatase_domain"/>
</dbReference>
<proteinExistence type="predicted"/>